<dbReference type="PANTHER" id="PTHR43546:SF9">
    <property type="entry name" value="L-ASCORBATE-6-PHOSPHATE LACTONASE ULAG-RELATED"/>
    <property type="match status" value="1"/>
</dbReference>
<comment type="caution">
    <text evidence="3">The sequence shown here is derived from an EMBL/GenBank/DDBJ whole genome shotgun (WGS) entry which is preliminary data.</text>
</comment>
<evidence type="ECO:0000313" key="3">
    <source>
        <dbReference type="EMBL" id="RZS60358.1"/>
    </source>
</evidence>
<dbReference type="AlphaFoldDB" id="A0A4Q7M1T7"/>
<dbReference type="InterPro" id="IPR050114">
    <property type="entry name" value="UPF0173_UPF0282_UlaG_hydrolase"/>
</dbReference>
<feature type="domain" description="Metallo-beta-lactamase" evidence="2">
    <location>
        <begin position="31"/>
        <end position="232"/>
    </location>
</feature>
<name>A0A4Q7M1T7_9MICO</name>
<dbReference type="Gene3D" id="3.60.15.10">
    <property type="entry name" value="Ribonuclease Z/Hydroxyacylglutathione hydrolase-like"/>
    <property type="match status" value="1"/>
</dbReference>
<accession>A0A4Q7M1T7</accession>
<keyword evidence="1" id="KW-0378">Hydrolase</keyword>
<organism evidence="3 4">
    <name type="scientific">Xylanimonas ulmi</name>
    <dbReference type="NCBI Taxonomy" id="228973"/>
    <lineage>
        <taxon>Bacteria</taxon>
        <taxon>Bacillati</taxon>
        <taxon>Actinomycetota</taxon>
        <taxon>Actinomycetes</taxon>
        <taxon>Micrococcales</taxon>
        <taxon>Promicromonosporaceae</taxon>
        <taxon>Xylanimonas</taxon>
    </lineage>
</organism>
<dbReference type="Proteomes" id="UP000293852">
    <property type="component" value="Unassembled WGS sequence"/>
</dbReference>
<evidence type="ECO:0000256" key="1">
    <source>
        <dbReference type="ARBA" id="ARBA00022801"/>
    </source>
</evidence>
<dbReference type="GO" id="GO:0016787">
    <property type="term" value="F:hydrolase activity"/>
    <property type="evidence" value="ECO:0007669"/>
    <property type="project" value="UniProtKB-KW"/>
</dbReference>
<dbReference type="InterPro" id="IPR036866">
    <property type="entry name" value="RibonucZ/Hydroxyglut_hydro"/>
</dbReference>
<reference evidence="3 4" key="1">
    <citation type="submission" date="2019-02" db="EMBL/GenBank/DDBJ databases">
        <title>Sequencing the genomes of 1000 actinobacteria strains.</title>
        <authorList>
            <person name="Klenk H.-P."/>
        </authorList>
    </citation>
    <scope>NUCLEOTIDE SEQUENCE [LARGE SCALE GENOMIC DNA]</scope>
    <source>
        <strain evidence="3 4">DSM 16932</strain>
    </source>
</reference>
<dbReference type="RefSeq" id="WP_130412208.1">
    <property type="nucleotide sequence ID" value="NZ_SGWX01000001.1"/>
</dbReference>
<dbReference type="EMBL" id="SGWX01000001">
    <property type="protein sequence ID" value="RZS60358.1"/>
    <property type="molecule type" value="Genomic_DNA"/>
</dbReference>
<dbReference type="InterPro" id="IPR001279">
    <property type="entry name" value="Metallo-B-lactamas"/>
</dbReference>
<protein>
    <submittedName>
        <fullName evidence="3">L-ascorbate metabolism protein UlaG (Beta-lactamase superfamily)</fullName>
    </submittedName>
</protein>
<proteinExistence type="predicted"/>
<gene>
    <name evidence="3" type="ORF">EV386_0613</name>
</gene>
<dbReference type="OrthoDB" id="3204284at2"/>
<evidence type="ECO:0000259" key="2">
    <source>
        <dbReference type="Pfam" id="PF12706"/>
    </source>
</evidence>
<dbReference type="SUPFAM" id="SSF56281">
    <property type="entry name" value="Metallo-hydrolase/oxidoreductase"/>
    <property type="match status" value="1"/>
</dbReference>
<keyword evidence="4" id="KW-1185">Reference proteome</keyword>
<evidence type="ECO:0000313" key="4">
    <source>
        <dbReference type="Proteomes" id="UP000293852"/>
    </source>
</evidence>
<sequence length="272" mass="28608">MTTPGIGDGSPTLRVTHVGGPTVLIEAAGWRILTDPTFDPPGRAYGFGLGASSTKTAGPALTPEQIGPIDVVLLSHDQHADNLDDRGRALLPSAGTVVTTVPGARRLRAANVRGLRPGQSTVVSDQGRSALTIRATPARHGPWGSRPLVGATIGFALSATPGARAAVWITGDTVLHRPLLRTARALDVDVLILHLGAVRLAPTRRVRYTMDAAEGAVLAEVAGARVVVPVHYEGWSHFSEPEQKARDVLGTTRVAPSATITWLQRGWRTPIG</sequence>
<dbReference type="PANTHER" id="PTHR43546">
    <property type="entry name" value="UPF0173 METAL-DEPENDENT HYDROLASE MJ1163-RELATED"/>
    <property type="match status" value="1"/>
</dbReference>
<dbReference type="Pfam" id="PF12706">
    <property type="entry name" value="Lactamase_B_2"/>
    <property type="match status" value="1"/>
</dbReference>